<evidence type="ECO:0000313" key="2">
    <source>
        <dbReference type="Proteomes" id="UP000773462"/>
    </source>
</evidence>
<dbReference type="RefSeq" id="WP_209869450.1">
    <property type="nucleotide sequence ID" value="NZ_JAGGLV010000002.1"/>
</dbReference>
<dbReference type="Proteomes" id="UP000773462">
    <property type="component" value="Unassembled WGS sequence"/>
</dbReference>
<dbReference type="SUPFAM" id="SSF56300">
    <property type="entry name" value="Metallo-dependent phosphatases"/>
    <property type="match status" value="1"/>
</dbReference>
<dbReference type="InterPro" id="IPR029052">
    <property type="entry name" value="Metallo-depent_PP-like"/>
</dbReference>
<gene>
    <name evidence="1" type="ORF">J2Z70_000718</name>
</gene>
<accession>A0ABS4NKK5</accession>
<name>A0ABS4NKK5_9BACL</name>
<dbReference type="EMBL" id="JAGGLV010000002">
    <property type="protein sequence ID" value="MBP2110578.1"/>
    <property type="molecule type" value="Genomic_DNA"/>
</dbReference>
<organism evidence="1 2">
    <name type="scientific">Paenibacillus silagei</name>
    <dbReference type="NCBI Taxonomy" id="1670801"/>
    <lineage>
        <taxon>Bacteria</taxon>
        <taxon>Bacillati</taxon>
        <taxon>Bacillota</taxon>
        <taxon>Bacilli</taxon>
        <taxon>Bacillales</taxon>
        <taxon>Paenibacillaceae</taxon>
        <taxon>Paenibacillus</taxon>
    </lineage>
</organism>
<dbReference type="Gene3D" id="3.60.21.10">
    <property type="match status" value="1"/>
</dbReference>
<protein>
    <recommendedName>
        <fullName evidence="3">Metallophosphatase</fullName>
    </recommendedName>
</protein>
<sequence>MIYITGDIHGSISVASRFNSRNFPEGRTLTKQDYVIIVGDFGLLWADDAEDRFWLKWLTEKPWTTLFIDGNHENFDLLESYPISEWNGGRVHHITPSIIHLMRGQVFELEGKSFFAFGGAASHDKEYRKVGVSWWEREMPSPEEYQEGIRNLEKNQWRVDYVLTHTCSYDALQWIKGRYRTNVEVDPMHTYFNEIKFRLDYGKWFFGHFHHNAELPDDQVLLYEDRVRLDE</sequence>
<comment type="caution">
    <text evidence="1">The sequence shown here is derived from an EMBL/GenBank/DDBJ whole genome shotgun (WGS) entry which is preliminary data.</text>
</comment>
<evidence type="ECO:0008006" key="3">
    <source>
        <dbReference type="Google" id="ProtNLM"/>
    </source>
</evidence>
<evidence type="ECO:0000313" key="1">
    <source>
        <dbReference type="EMBL" id="MBP2110578.1"/>
    </source>
</evidence>
<proteinExistence type="predicted"/>
<reference evidence="1 2" key="1">
    <citation type="submission" date="2021-03" db="EMBL/GenBank/DDBJ databases">
        <title>Genomic Encyclopedia of Type Strains, Phase IV (KMG-IV): sequencing the most valuable type-strain genomes for metagenomic binning, comparative biology and taxonomic classification.</title>
        <authorList>
            <person name="Goeker M."/>
        </authorList>
    </citation>
    <scope>NUCLEOTIDE SEQUENCE [LARGE SCALE GENOMIC DNA]</scope>
    <source>
        <strain evidence="1 2">DSM 101953</strain>
    </source>
</reference>
<dbReference type="CDD" id="cd00838">
    <property type="entry name" value="MPP_superfamily"/>
    <property type="match status" value="1"/>
</dbReference>
<keyword evidence="2" id="KW-1185">Reference proteome</keyword>